<dbReference type="Proteomes" id="UP001464891">
    <property type="component" value="Unassembled WGS sequence"/>
</dbReference>
<gene>
    <name evidence="1" type="ORF">NC998_27295</name>
</gene>
<keyword evidence="2" id="KW-1185">Reference proteome</keyword>
<organism evidence="1 2">
    <name type="scientific">Trichocoleus desertorum GB2-A4</name>
    <dbReference type="NCBI Taxonomy" id="2933944"/>
    <lineage>
        <taxon>Bacteria</taxon>
        <taxon>Bacillati</taxon>
        <taxon>Cyanobacteriota</taxon>
        <taxon>Cyanophyceae</taxon>
        <taxon>Leptolyngbyales</taxon>
        <taxon>Trichocoleusaceae</taxon>
        <taxon>Trichocoleus</taxon>
    </lineage>
</organism>
<reference evidence="1 2" key="1">
    <citation type="submission" date="2022-04" db="EMBL/GenBank/DDBJ databases">
        <title>Positive selection, recombination, and allopatry shape intraspecific diversity of widespread and dominant cyanobacteria.</title>
        <authorList>
            <person name="Wei J."/>
            <person name="Shu W."/>
            <person name="Hu C."/>
        </authorList>
    </citation>
    <scope>NUCLEOTIDE SEQUENCE [LARGE SCALE GENOMIC DNA]</scope>
    <source>
        <strain evidence="1 2">GB2-A4</strain>
    </source>
</reference>
<comment type="caution">
    <text evidence="1">The sequence shown here is derived from an EMBL/GenBank/DDBJ whole genome shotgun (WGS) entry which is preliminary data.</text>
</comment>
<evidence type="ECO:0000313" key="1">
    <source>
        <dbReference type="EMBL" id="MEP0820797.1"/>
    </source>
</evidence>
<name>A0ABV0JG79_9CYAN</name>
<dbReference type="RefSeq" id="WP_190442791.1">
    <property type="nucleotide sequence ID" value="NZ_JAMPKM010000045.1"/>
</dbReference>
<dbReference type="EMBL" id="JAMPKM010000045">
    <property type="protein sequence ID" value="MEP0820797.1"/>
    <property type="molecule type" value="Genomic_DNA"/>
</dbReference>
<dbReference type="PROSITE" id="PS51257">
    <property type="entry name" value="PROKAR_LIPOPROTEIN"/>
    <property type="match status" value="1"/>
</dbReference>
<proteinExistence type="predicted"/>
<protein>
    <submittedName>
        <fullName evidence="1">Uncharacterized protein</fullName>
    </submittedName>
</protein>
<accession>A0ABV0JG79</accession>
<sequence>MDDRHWCKIQICKIEAGKRLQVVSQSNWFASCNLELVRATLPVPMPQDYFARVRRKWGDRPDC</sequence>
<evidence type="ECO:0000313" key="2">
    <source>
        <dbReference type="Proteomes" id="UP001464891"/>
    </source>
</evidence>